<dbReference type="EMBL" id="MGFH01000146">
    <property type="protein sequence ID" value="OGM04321.1"/>
    <property type="molecule type" value="Genomic_DNA"/>
</dbReference>
<evidence type="ECO:0000313" key="2">
    <source>
        <dbReference type="EMBL" id="OGM04321.1"/>
    </source>
</evidence>
<feature type="domain" description="LysM" evidence="1">
    <location>
        <begin position="233"/>
        <end position="279"/>
    </location>
</feature>
<name>A0A1F7WN92_9BACT</name>
<dbReference type="CDD" id="cd00118">
    <property type="entry name" value="LysM"/>
    <property type="match status" value="2"/>
</dbReference>
<organism evidence="2 3">
    <name type="scientific">Candidatus Wallbacteria bacterium GWC2_49_35</name>
    <dbReference type="NCBI Taxonomy" id="1817813"/>
    <lineage>
        <taxon>Bacteria</taxon>
        <taxon>Candidatus Walliibacteriota</taxon>
    </lineage>
</organism>
<dbReference type="InterPro" id="IPR036779">
    <property type="entry name" value="LysM_dom_sf"/>
</dbReference>
<gene>
    <name evidence="2" type="ORF">A2008_04620</name>
</gene>
<dbReference type="PANTHER" id="PTHR33734">
    <property type="entry name" value="LYSM DOMAIN-CONTAINING GPI-ANCHORED PROTEIN 2"/>
    <property type="match status" value="1"/>
</dbReference>
<reference evidence="2 3" key="1">
    <citation type="journal article" date="2016" name="Nat. Commun.">
        <title>Thousands of microbial genomes shed light on interconnected biogeochemical processes in an aquifer system.</title>
        <authorList>
            <person name="Anantharaman K."/>
            <person name="Brown C.T."/>
            <person name="Hug L.A."/>
            <person name="Sharon I."/>
            <person name="Castelle C.J."/>
            <person name="Probst A.J."/>
            <person name="Thomas B.C."/>
            <person name="Singh A."/>
            <person name="Wilkins M.J."/>
            <person name="Karaoz U."/>
            <person name="Brodie E.L."/>
            <person name="Williams K.H."/>
            <person name="Hubbard S.S."/>
            <person name="Banfield J.F."/>
        </authorList>
    </citation>
    <scope>NUCLEOTIDE SEQUENCE [LARGE SCALE GENOMIC DNA]</scope>
</reference>
<sequence>MENLRSNDLISARTQDLLNSYSSKKNEAKAKETDGAKNYDEVFARISQQTSERINKLKSTMKPEQLAKLDLQNKYAQALSPANVETKTYTTPVDEVETDTETAEENTTAAAATTASTTAATASETKTQISRYKERIEEMAVKRNVSAKFKDRDIDAEIDALIAKKLTGANGESLSIRSDLPTVIKNYEVKQGDTLAGISKNFYKDAFMFKNISTVNEVKAPYKLNEGQNLRIVFHQVQAGENDTLDSIAEKYTQNKISPKALAKLNEKSEINPGDTLLIPVQFTVNQAGTAAAAAGETDDMAETLNDTIETAETAGNSEPVKRFHLSRNTSDASLEETKRQIEKYASQIERLNF</sequence>
<dbReference type="Pfam" id="PF01476">
    <property type="entry name" value="LysM"/>
    <property type="match status" value="2"/>
</dbReference>
<dbReference type="Proteomes" id="UP000178735">
    <property type="component" value="Unassembled WGS sequence"/>
</dbReference>
<protein>
    <recommendedName>
        <fullName evidence="1">LysM domain-containing protein</fullName>
    </recommendedName>
</protein>
<accession>A0A1F7WN92</accession>
<dbReference type="SMART" id="SM00257">
    <property type="entry name" value="LysM"/>
    <property type="match status" value="2"/>
</dbReference>
<dbReference type="PROSITE" id="PS51782">
    <property type="entry name" value="LYSM"/>
    <property type="match status" value="2"/>
</dbReference>
<evidence type="ECO:0000259" key="1">
    <source>
        <dbReference type="PROSITE" id="PS51782"/>
    </source>
</evidence>
<feature type="domain" description="LysM" evidence="1">
    <location>
        <begin position="185"/>
        <end position="232"/>
    </location>
</feature>
<dbReference type="PANTHER" id="PTHR33734:SF22">
    <property type="entry name" value="MEMBRANE-BOUND LYTIC MUREIN TRANSGLYCOSYLASE D"/>
    <property type="match status" value="1"/>
</dbReference>
<dbReference type="STRING" id="1817813.A2008_04620"/>
<dbReference type="Gene3D" id="3.10.350.10">
    <property type="entry name" value="LysM domain"/>
    <property type="match status" value="2"/>
</dbReference>
<dbReference type="InterPro" id="IPR018392">
    <property type="entry name" value="LysM"/>
</dbReference>
<evidence type="ECO:0000313" key="3">
    <source>
        <dbReference type="Proteomes" id="UP000178735"/>
    </source>
</evidence>
<proteinExistence type="predicted"/>
<dbReference type="AlphaFoldDB" id="A0A1F7WN92"/>
<comment type="caution">
    <text evidence="2">The sequence shown here is derived from an EMBL/GenBank/DDBJ whole genome shotgun (WGS) entry which is preliminary data.</text>
</comment>